<sequence>MAYALNPLPAPVGVYPQYTSDKTETLVLKEKIVSLPGDSFDVLLADGRPLLKVKAKVLSVGARRSVFDAASGTHLFDIYRDLMHVHTTYVLEDPSGSKFFELRNNIRFLSTSATAHFATKATGKPEALTMRGSWNNLRGDIKDDTGHVVARIDRQLLNARELVFHQSSYAVVVAPGMDMAIVAAMCICLDDKAKMQYN</sequence>
<evidence type="ECO:0000256" key="1">
    <source>
        <dbReference type="ARBA" id="ARBA00005437"/>
    </source>
</evidence>
<dbReference type="EMBL" id="KI440843">
    <property type="protein sequence ID" value="ERT00983.1"/>
    <property type="molecule type" value="Genomic_DNA"/>
</dbReference>
<dbReference type="PANTHER" id="PTHR31087:SF161">
    <property type="entry name" value="TUBBY C 2 FAMILY PROTEIN"/>
    <property type="match status" value="1"/>
</dbReference>
<gene>
    <name evidence="2" type="ORF">HMPREF1624_02218</name>
</gene>
<dbReference type="eggNOG" id="ENOG502QUU9">
    <property type="taxonomic scope" value="Eukaryota"/>
</dbReference>
<dbReference type="InterPro" id="IPR007612">
    <property type="entry name" value="LOR"/>
</dbReference>
<dbReference type="Pfam" id="PF04525">
    <property type="entry name" value="LOR"/>
    <property type="match status" value="1"/>
</dbReference>
<dbReference type="Gene3D" id="2.40.160.200">
    <property type="entry name" value="LURP1-related"/>
    <property type="match status" value="1"/>
</dbReference>
<dbReference type="Proteomes" id="UP000018087">
    <property type="component" value="Unassembled WGS sequence"/>
</dbReference>
<evidence type="ECO:0000313" key="2">
    <source>
        <dbReference type="EMBL" id="ERT00983.1"/>
    </source>
</evidence>
<protein>
    <recommendedName>
        <fullName evidence="4">Tubby C-terminal-like domain-containing protein</fullName>
    </recommendedName>
</protein>
<dbReference type="HOGENOM" id="CLU_063146_1_1_1"/>
<keyword evidence="3" id="KW-1185">Reference proteome</keyword>
<dbReference type="OrthoDB" id="97518at2759"/>
<dbReference type="InterPro" id="IPR025659">
    <property type="entry name" value="Tubby-like_C"/>
</dbReference>
<dbReference type="AlphaFoldDB" id="U7PZG9"/>
<dbReference type="SUPFAM" id="SSF54518">
    <property type="entry name" value="Tubby C-terminal domain-like"/>
    <property type="match status" value="1"/>
</dbReference>
<dbReference type="PANTHER" id="PTHR31087">
    <property type="match status" value="1"/>
</dbReference>
<name>U7PZG9_SPOS1</name>
<dbReference type="STRING" id="1391915.U7PZG9"/>
<evidence type="ECO:0008006" key="4">
    <source>
        <dbReference type="Google" id="ProtNLM"/>
    </source>
</evidence>
<organism evidence="2 3">
    <name type="scientific">Sporothrix schenckii (strain ATCC 58251 / de Perez 2211183)</name>
    <name type="common">Rose-picker's disease fungus</name>
    <dbReference type="NCBI Taxonomy" id="1391915"/>
    <lineage>
        <taxon>Eukaryota</taxon>
        <taxon>Fungi</taxon>
        <taxon>Dikarya</taxon>
        <taxon>Ascomycota</taxon>
        <taxon>Pezizomycotina</taxon>
        <taxon>Sordariomycetes</taxon>
        <taxon>Sordariomycetidae</taxon>
        <taxon>Ophiostomatales</taxon>
        <taxon>Ophiostomataceae</taxon>
        <taxon>Sporothrix</taxon>
    </lineage>
</organism>
<comment type="similarity">
    <text evidence="1">Belongs to the LOR family.</text>
</comment>
<evidence type="ECO:0000313" key="3">
    <source>
        <dbReference type="Proteomes" id="UP000018087"/>
    </source>
</evidence>
<proteinExistence type="inferred from homology"/>
<dbReference type="InterPro" id="IPR038595">
    <property type="entry name" value="LOR_sf"/>
</dbReference>
<accession>U7PZG9</accession>
<reference evidence="3" key="1">
    <citation type="journal article" date="2014" name="Genome Announc.">
        <title>Genome sequence of the pathogenic fungus Sporothrix schenckii (ATCC 58251).</title>
        <authorList>
            <person name="Cuomo C.A."/>
            <person name="Rodriguez-Del Valle N."/>
            <person name="Perez-Sanchez L."/>
            <person name="Abouelleil A."/>
            <person name="Goldberg J."/>
            <person name="Young S."/>
            <person name="Zeng Q."/>
            <person name="Birren B.W."/>
        </authorList>
    </citation>
    <scope>NUCLEOTIDE SEQUENCE [LARGE SCALE GENOMIC DNA]</scope>
    <source>
        <strain evidence="3">ATCC 58251 / de Perez 2211183</strain>
    </source>
</reference>